<dbReference type="EMBL" id="JAUIQD010000003">
    <property type="protein sequence ID" value="KAK3357383.1"/>
    <property type="molecule type" value="Genomic_DNA"/>
</dbReference>
<feature type="non-terminal residue" evidence="1">
    <location>
        <position position="1"/>
    </location>
</feature>
<name>A0AAJ0HMM6_9PEZI</name>
<sequence>LHRERAWARGGRSCFFSLSVCTFVLSQGQICGGGGGRCWAVLWVSVGVFRLGCLLPESGVAWKWNREFPPR</sequence>
<evidence type="ECO:0000313" key="1">
    <source>
        <dbReference type="EMBL" id="KAK3357383.1"/>
    </source>
</evidence>
<organism evidence="1 2">
    <name type="scientific">Lasiosphaeria hispida</name>
    <dbReference type="NCBI Taxonomy" id="260671"/>
    <lineage>
        <taxon>Eukaryota</taxon>
        <taxon>Fungi</taxon>
        <taxon>Dikarya</taxon>
        <taxon>Ascomycota</taxon>
        <taxon>Pezizomycotina</taxon>
        <taxon>Sordariomycetes</taxon>
        <taxon>Sordariomycetidae</taxon>
        <taxon>Sordariales</taxon>
        <taxon>Lasiosphaeriaceae</taxon>
        <taxon>Lasiosphaeria</taxon>
    </lineage>
</organism>
<protein>
    <submittedName>
        <fullName evidence="1">Uncharacterized protein</fullName>
    </submittedName>
</protein>
<proteinExistence type="predicted"/>
<keyword evidence="2" id="KW-1185">Reference proteome</keyword>
<comment type="caution">
    <text evidence="1">The sequence shown here is derived from an EMBL/GenBank/DDBJ whole genome shotgun (WGS) entry which is preliminary data.</text>
</comment>
<reference evidence="1" key="2">
    <citation type="submission" date="2023-06" db="EMBL/GenBank/DDBJ databases">
        <authorList>
            <consortium name="Lawrence Berkeley National Laboratory"/>
            <person name="Haridas S."/>
            <person name="Hensen N."/>
            <person name="Bonometti L."/>
            <person name="Westerberg I."/>
            <person name="Brannstrom I.O."/>
            <person name="Guillou S."/>
            <person name="Cros-Aarteil S."/>
            <person name="Calhoun S."/>
            <person name="Kuo A."/>
            <person name="Mondo S."/>
            <person name="Pangilinan J."/>
            <person name="Riley R."/>
            <person name="Labutti K."/>
            <person name="Andreopoulos B."/>
            <person name="Lipzen A."/>
            <person name="Chen C."/>
            <person name="Yanf M."/>
            <person name="Daum C."/>
            <person name="Ng V."/>
            <person name="Clum A."/>
            <person name="Steindorff A."/>
            <person name="Ohm R."/>
            <person name="Martin F."/>
            <person name="Silar P."/>
            <person name="Natvig D."/>
            <person name="Lalanne C."/>
            <person name="Gautier V."/>
            <person name="Ament-Velasquez S.L."/>
            <person name="Kruys A."/>
            <person name="Hutchinson M.I."/>
            <person name="Powell A.J."/>
            <person name="Barry K."/>
            <person name="Miller A.N."/>
            <person name="Grigoriev I.V."/>
            <person name="Debuchy R."/>
            <person name="Gladieux P."/>
            <person name="Thoren M.H."/>
            <person name="Johannesson H."/>
        </authorList>
    </citation>
    <scope>NUCLEOTIDE SEQUENCE</scope>
    <source>
        <strain evidence="1">CBS 955.72</strain>
    </source>
</reference>
<dbReference type="Proteomes" id="UP001275084">
    <property type="component" value="Unassembled WGS sequence"/>
</dbReference>
<gene>
    <name evidence="1" type="ORF">B0T25DRAFT_539038</name>
</gene>
<reference evidence="1" key="1">
    <citation type="journal article" date="2023" name="Mol. Phylogenet. Evol.">
        <title>Genome-scale phylogeny and comparative genomics of the fungal order Sordariales.</title>
        <authorList>
            <person name="Hensen N."/>
            <person name="Bonometti L."/>
            <person name="Westerberg I."/>
            <person name="Brannstrom I.O."/>
            <person name="Guillou S."/>
            <person name="Cros-Aarteil S."/>
            <person name="Calhoun S."/>
            <person name="Haridas S."/>
            <person name="Kuo A."/>
            <person name="Mondo S."/>
            <person name="Pangilinan J."/>
            <person name="Riley R."/>
            <person name="LaButti K."/>
            <person name="Andreopoulos B."/>
            <person name="Lipzen A."/>
            <person name="Chen C."/>
            <person name="Yan M."/>
            <person name="Daum C."/>
            <person name="Ng V."/>
            <person name="Clum A."/>
            <person name="Steindorff A."/>
            <person name="Ohm R.A."/>
            <person name="Martin F."/>
            <person name="Silar P."/>
            <person name="Natvig D.O."/>
            <person name="Lalanne C."/>
            <person name="Gautier V."/>
            <person name="Ament-Velasquez S.L."/>
            <person name="Kruys A."/>
            <person name="Hutchinson M.I."/>
            <person name="Powell A.J."/>
            <person name="Barry K."/>
            <person name="Miller A.N."/>
            <person name="Grigoriev I.V."/>
            <person name="Debuchy R."/>
            <person name="Gladieux P."/>
            <person name="Hiltunen Thoren M."/>
            <person name="Johannesson H."/>
        </authorList>
    </citation>
    <scope>NUCLEOTIDE SEQUENCE</scope>
    <source>
        <strain evidence="1">CBS 955.72</strain>
    </source>
</reference>
<evidence type="ECO:0000313" key="2">
    <source>
        <dbReference type="Proteomes" id="UP001275084"/>
    </source>
</evidence>
<dbReference type="AlphaFoldDB" id="A0AAJ0HMM6"/>
<accession>A0AAJ0HMM6</accession>